<evidence type="ECO:0000313" key="21">
    <source>
        <dbReference type="EMBL" id="KYC42848.1"/>
    </source>
</evidence>
<evidence type="ECO:0000256" key="2">
    <source>
        <dbReference type="ARBA" id="ARBA00004752"/>
    </source>
</evidence>
<reference evidence="21 22" key="1">
    <citation type="journal article" date="2013" name="Genome Biol. Evol.">
        <title>Genomes of Stigonematalean cyanobacteria (subsection V) and the evolution of oxygenic photosynthesis from prokaryotes to plastids.</title>
        <authorList>
            <person name="Dagan T."/>
            <person name="Roettger M."/>
            <person name="Stucken K."/>
            <person name="Landan G."/>
            <person name="Koch R."/>
            <person name="Major P."/>
            <person name="Gould S.B."/>
            <person name="Goremykin V.V."/>
            <person name="Rippka R."/>
            <person name="Tandeau de Marsac N."/>
            <person name="Gugger M."/>
            <person name="Lockhart P.J."/>
            <person name="Allen J.F."/>
            <person name="Brune I."/>
            <person name="Maus I."/>
            <person name="Puhler A."/>
            <person name="Martin W.F."/>
        </authorList>
    </citation>
    <scope>NUCLEOTIDE SEQUENCE [LARGE SCALE GENOMIC DNA]</scope>
    <source>
        <strain evidence="21 22">PCC 7110</strain>
    </source>
</reference>
<evidence type="ECO:0000256" key="9">
    <source>
        <dbReference type="ARBA" id="ARBA00022960"/>
    </source>
</evidence>
<dbReference type="GO" id="GO:0009002">
    <property type="term" value="F:serine-type D-Ala-D-Ala carboxypeptidase activity"/>
    <property type="evidence" value="ECO:0007669"/>
    <property type="project" value="UniProtKB-EC"/>
</dbReference>
<dbReference type="PANTHER" id="PTHR32282">
    <property type="entry name" value="BINDING PROTEIN TRANSPEPTIDASE, PUTATIVE-RELATED"/>
    <property type="match status" value="1"/>
</dbReference>
<evidence type="ECO:0000256" key="18">
    <source>
        <dbReference type="SAM" id="Phobius"/>
    </source>
</evidence>
<organism evidence="21 22">
    <name type="scientific">Scytonema hofmannii PCC 7110</name>
    <dbReference type="NCBI Taxonomy" id="128403"/>
    <lineage>
        <taxon>Bacteria</taxon>
        <taxon>Bacillati</taxon>
        <taxon>Cyanobacteriota</taxon>
        <taxon>Cyanophyceae</taxon>
        <taxon>Nostocales</taxon>
        <taxon>Scytonemataceae</taxon>
        <taxon>Scytonema</taxon>
    </lineage>
</organism>
<feature type="compositionally biased region" description="Polar residues" evidence="17">
    <location>
        <begin position="27"/>
        <end position="44"/>
    </location>
</feature>
<evidence type="ECO:0000256" key="3">
    <source>
        <dbReference type="ARBA" id="ARBA00022645"/>
    </source>
</evidence>
<dbReference type="InterPro" id="IPR023346">
    <property type="entry name" value="Lysozyme-like_dom_sf"/>
</dbReference>
<evidence type="ECO:0000256" key="11">
    <source>
        <dbReference type="ARBA" id="ARBA00022989"/>
    </source>
</evidence>
<feature type="transmembrane region" description="Helical" evidence="18">
    <location>
        <begin position="71"/>
        <end position="90"/>
    </location>
</feature>
<dbReference type="InterPro" id="IPR001460">
    <property type="entry name" value="PCN-bd_Tpept"/>
</dbReference>
<keyword evidence="12 18" id="KW-0472">Membrane</keyword>
<evidence type="ECO:0000256" key="17">
    <source>
        <dbReference type="SAM" id="MobiDB-lite"/>
    </source>
</evidence>
<dbReference type="EMBL" id="ANNX02000016">
    <property type="protein sequence ID" value="KYC42848.1"/>
    <property type="molecule type" value="Genomic_DNA"/>
</dbReference>
<evidence type="ECO:0000256" key="14">
    <source>
        <dbReference type="ARBA" id="ARBA00023316"/>
    </source>
</evidence>
<feature type="domain" description="Glycosyl transferase family 51" evidence="20">
    <location>
        <begin position="119"/>
        <end position="294"/>
    </location>
</feature>
<name>A0A139XDT4_9CYAN</name>
<dbReference type="RefSeq" id="WP_017749128.1">
    <property type="nucleotide sequence ID" value="NZ_KQ976354.1"/>
</dbReference>
<comment type="subcellular location">
    <subcellularLocation>
        <location evidence="1">Membrane</location>
    </subcellularLocation>
</comment>
<keyword evidence="7 18" id="KW-0812">Transmembrane</keyword>
<evidence type="ECO:0000256" key="12">
    <source>
        <dbReference type="ARBA" id="ARBA00023136"/>
    </source>
</evidence>
<keyword evidence="5" id="KW-0328">Glycosyltransferase</keyword>
<dbReference type="GO" id="GO:0008955">
    <property type="term" value="F:peptidoglycan glycosyltransferase activity"/>
    <property type="evidence" value="ECO:0007669"/>
    <property type="project" value="UniProtKB-EC"/>
</dbReference>
<dbReference type="GO" id="GO:0009252">
    <property type="term" value="P:peptidoglycan biosynthetic process"/>
    <property type="evidence" value="ECO:0007669"/>
    <property type="project" value="UniProtKB-KW"/>
</dbReference>
<comment type="pathway">
    <text evidence="2">Cell wall biogenesis; peptidoglycan biosynthesis.</text>
</comment>
<feature type="compositionally biased region" description="Basic and acidic residues" evidence="17">
    <location>
        <begin position="8"/>
        <end position="24"/>
    </location>
</feature>
<dbReference type="InterPro" id="IPR036950">
    <property type="entry name" value="PBP_transglycosylase"/>
</dbReference>
<dbReference type="InterPro" id="IPR012338">
    <property type="entry name" value="Beta-lactam/transpept-like"/>
</dbReference>
<comment type="catalytic activity">
    <reaction evidence="15">
        <text>Preferential cleavage: (Ac)2-L-Lys-D-Ala-|-D-Ala. Also transpeptidation of peptidyl-alanyl moieties that are N-acyl substituents of D-alanine.</text>
        <dbReference type="EC" id="3.4.16.4"/>
    </reaction>
</comment>
<evidence type="ECO:0000256" key="4">
    <source>
        <dbReference type="ARBA" id="ARBA00022670"/>
    </source>
</evidence>
<dbReference type="AlphaFoldDB" id="A0A139XDT4"/>
<evidence type="ECO:0000313" key="22">
    <source>
        <dbReference type="Proteomes" id="UP000076925"/>
    </source>
</evidence>
<dbReference type="SUPFAM" id="SSF56601">
    <property type="entry name" value="beta-lactamase/transpeptidase-like"/>
    <property type="match status" value="1"/>
</dbReference>
<evidence type="ECO:0000256" key="10">
    <source>
        <dbReference type="ARBA" id="ARBA00022984"/>
    </source>
</evidence>
<dbReference type="GO" id="GO:0008360">
    <property type="term" value="P:regulation of cell shape"/>
    <property type="evidence" value="ECO:0007669"/>
    <property type="project" value="UniProtKB-KW"/>
</dbReference>
<evidence type="ECO:0000259" key="20">
    <source>
        <dbReference type="Pfam" id="PF00912"/>
    </source>
</evidence>
<feature type="region of interest" description="Disordered" evidence="17">
    <location>
        <begin position="687"/>
        <end position="826"/>
    </location>
</feature>
<dbReference type="Proteomes" id="UP000076925">
    <property type="component" value="Unassembled WGS sequence"/>
</dbReference>
<keyword evidence="14" id="KW-0961">Cell wall biogenesis/degradation</keyword>
<dbReference type="GO" id="GO:0008658">
    <property type="term" value="F:penicillin binding"/>
    <property type="evidence" value="ECO:0007669"/>
    <property type="project" value="InterPro"/>
</dbReference>
<dbReference type="GO" id="GO:0071555">
    <property type="term" value="P:cell wall organization"/>
    <property type="evidence" value="ECO:0007669"/>
    <property type="project" value="UniProtKB-KW"/>
</dbReference>
<keyword evidence="4" id="KW-0645">Protease</keyword>
<proteinExistence type="predicted"/>
<dbReference type="GO" id="GO:0030288">
    <property type="term" value="C:outer membrane-bounded periplasmic space"/>
    <property type="evidence" value="ECO:0007669"/>
    <property type="project" value="TreeGrafter"/>
</dbReference>
<evidence type="ECO:0000256" key="15">
    <source>
        <dbReference type="ARBA" id="ARBA00034000"/>
    </source>
</evidence>
<evidence type="ECO:0000256" key="1">
    <source>
        <dbReference type="ARBA" id="ARBA00004370"/>
    </source>
</evidence>
<dbReference type="GO" id="GO:0006508">
    <property type="term" value="P:proteolysis"/>
    <property type="evidence" value="ECO:0007669"/>
    <property type="project" value="UniProtKB-KW"/>
</dbReference>
<evidence type="ECO:0000256" key="16">
    <source>
        <dbReference type="ARBA" id="ARBA00049902"/>
    </source>
</evidence>
<dbReference type="FunFam" id="1.10.3810.10:FF:000003">
    <property type="entry name" value="Penicillin-binding protein 1a"/>
    <property type="match status" value="1"/>
</dbReference>
<sequence length="826" mass="93174">MVKFTSWFKDRQIKSSESDGEKPEPQPNSQDENTGSTQIKTSPSPLENLSKLLKGMIAKLPGGHKPIFRRYWFWAGLGLSGGIIAVSYGVSAIDRSLPDKAELNAVVREQTLTIKAANGTILQQQGEATREQLKLEEIPDKLQKAFIASEDRRFTQHNGVDAQGIARAILNNLRSQNVVEGGSTITQQLARILFLKQERTVWRKLKEARLAQKMEEELKKDAILERYLNLVYLGSGAYGVADAAWVYYSKPVSKLTLGEMATIAALPPAPNNFSPKVNRTAAQQRRNIVLQRMQEEGFITAAELQAATAEPINLKANSPRRWQVESPYFISYVQKEIPKYVSPEVLKAGGLTVETSLDLKWQEAAEKAVAKTLRNQGRWENFKQAALVAINPRNGQIKAMVGGKDFNKNQFNRVTQAQRQPGSTFKGFVYASAIAAGFNPTDGYLDSPLIVDGYEPKNFDEGYRGWMSMKDALTKSVNIVAVRVMMKVGFEPTIRIAHKMGIKSELKPMYSLALGSSEVNLLELTSAYGTFATKGLHVEPHGITRILDRKGKVIWSPNFKAERALDADSAAIMTWMLRNVVDYGTGRAAQIGRPVAGKTGTTDEARDLWFIGYIPQVVTGVWLGNDDNKPTWGSSGSAAYTWHEFMEQVVNKIPVEKFPEIPKLAGRKGTIKAQAIKSRRIVNRSAAYYNNNDEDNSRKSYRRDREVDSDDSGQERTSRRRRYRRRYYQEEQQPQEYNSRRSRRYNQQDEETSTSRRRYRRRYRIEQSESGESGSQRRYRGGDSDSSPRIRRRYAPGGNSSESASPKRSWRERLRPTTPPASETVP</sequence>
<dbReference type="OrthoDB" id="499624at2"/>
<dbReference type="SUPFAM" id="SSF53955">
    <property type="entry name" value="Lysozyme-like"/>
    <property type="match status" value="1"/>
</dbReference>
<comment type="caution">
    <text evidence="21">The sequence shown here is derived from an EMBL/GenBank/DDBJ whole genome shotgun (WGS) entry which is preliminary data.</text>
</comment>
<feature type="domain" description="Penicillin-binding protein transpeptidase" evidence="19">
    <location>
        <begin position="386"/>
        <end position="616"/>
    </location>
</feature>
<dbReference type="Gene3D" id="1.10.3810.10">
    <property type="entry name" value="Biosynthetic peptidoglycan transglycosylase-like"/>
    <property type="match status" value="1"/>
</dbReference>
<dbReference type="InterPro" id="IPR050396">
    <property type="entry name" value="Glycosyltr_51/Transpeptidase"/>
</dbReference>
<dbReference type="NCBIfam" id="TIGR02074">
    <property type="entry name" value="PBP_1a_fam"/>
    <property type="match status" value="1"/>
</dbReference>
<evidence type="ECO:0000256" key="7">
    <source>
        <dbReference type="ARBA" id="ARBA00022692"/>
    </source>
</evidence>
<gene>
    <name evidence="21" type="ORF">WA1_12040</name>
</gene>
<keyword evidence="10" id="KW-0573">Peptidoglycan synthesis</keyword>
<dbReference type="InterPro" id="IPR001264">
    <property type="entry name" value="Glyco_trans_51"/>
</dbReference>
<keyword evidence="9" id="KW-0133">Cell shape</keyword>
<evidence type="ECO:0000256" key="13">
    <source>
        <dbReference type="ARBA" id="ARBA00023268"/>
    </source>
</evidence>
<dbReference type="PANTHER" id="PTHR32282:SF31">
    <property type="entry name" value="PEPTIDOGLYCAN GLYCOSYLTRANSFERASE"/>
    <property type="match status" value="1"/>
</dbReference>
<dbReference type="STRING" id="128403.WA1_12040"/>
<evidence type="ECO:0000256" key="5">
    <source>
        <dbReference type="ARBA" id="ARBA00022676"/>
    </source>
</evidence>
<protein>
    <submittedName>
        <fullName evidence="21">Penicillin-binding protein</fullName>
    </submittedName>
</protein>
<keyword evidence="22" id="KW-1185">Reference proteome</keyword>
<dbReference type="Gene3D" id="3.40.710.10">
    <property type="entry name" value="DD-peptidase/beta-lactamase superfamily"/>
    <property type="match status" value="1"/>
</dbReference>
<keyword evidence="3" id="KW-0121">Carboxypeptidase</keyword>
<keyword evidence="13" id="KW-0511">Multifunctional enzyme</keyword>
<keyword evidence="6" id="KW-0808">Transferase</keyword>
<keyword evidence="11 18" id="KW-1133">Transmembrane helix</keyword>
<dbReference type="Pfam" id="PF00912">
    <property type="entry name" value="Transgly"/>
    <property type="match status" value="1"/>
</dbReference>
<evidence type="ECO:0000256" key="8">
    <source>
        <dbReference type="ARBA" id="ARBA00022801"/>
    </source>
</evidence>
<evidence type="ECO:0000256" key="6">
    <source>
        <dbReference type="ARBA" id="ARBA00022679"/>
    </source>
</evidence>
<feature type="compositionally biased region" description="Basic and acidic residues" evidence="17">
    <location>
        <begin position="695"/>
        <end position="706"/>
    </location>
</feature>
<keyword evidence="8" id="KW-0378">Hydrolase</keyword>
<evidence type="ECO:0000259" key="19">
    <source>
        <dbReference type="Pfam" id="PF00905"/>
    </source>
</evidence>
<comment type="catalytic activity">
    <reaction evidence="16">
        <text>[GlcNAc-(1-&gt;4)-Mur2Ac(oyl-L-Ala-gamma-D-Glu-L-Lys-D-Ala-D-Ala)](n)-di-trans,octa-cis-undecaprenyl diphosphate + beta-D-GlcNAc-(1-&gt;4)-Mur2Ac(oyl-L-Ala-gamma-D-Glu-L-Lys-D-Ala-D-Ala)-di-trans,octa-cis-undecaprenyl diphosphate = [GlcNAc-(1-&gt;4)-Mur2Ac(oyl-L-Ala-gamma-D-Glu-L-Lys-D-Ala-D-Ala)](n+1)-di-trans,octa-cis-undecaprenyl diphosphate + di-trans,octa-cis-undecaprenyl diphosphate + H(+)</text>
        <dbReference type="Rhea" id="RHEA:23708"/>
        <dbReference type="Rhea" id="RHEA-COMP:9602"/>
        <dbReference type="Rhea" id="RHEA-COMP:9603"/>
        <dbReference type="ChEBI" id="CHEBI:15378"/>
        <dbReference type="ChEBI" id="CHEBI:58405"/>
        <dbReference type="ChEBI" id="CHEBI:60033"/>
        <dbReference type="ChEBI" id="CHEBI:78435"/>
        <dbReference type="EC" id="2.4.99.28"/>
    </reaction>
</comment>
<dbReference type="GO" id="GO:0016020">
    <property type="term" value="C:membrane"/>
    <property type="evidence" value="ECO:0007669"/>
    <property type="project" value="UniProtKB-SubCell"/>
</dbReference>
<dbReference type="Pfam" id="PF00905">
    <property type="entry name" value="Transpeptidase"/>
    <property type="match status" value="1"/>
</dbReference>
<accession>A0A139XDT4</accession>
<feature type="region of interest" description="Disordered" evidence="17">
    <location>
        <begin position="1"/>
        <end position="44"/>
    </location>
</feature>